<proteinExistence type="predicted"/>
<dbReference type="EMBL" id="CP040846">
    <property type="protein sequence ID" value="QDA31330.1"/>
    <property type="molecule type" value="Genomic_DNA"/>
</dbReference>
<dbReference type="AlphaFoldDB" id="A0A4Y5SMX0"/>
<organism evidence="1 2">
    <name type="scientific">Thermococcus indicus</name>
    <dbReference type="NCBI Taxonomy" id="2586643"/>
    <lineage>
        <taxon>Archaea</taxon>
        <taxon>Methanobacteriati</taxon>
        <taxon>Methanobacteriota</taxon>
        <taxon>Thermococci</taxon>
        <taxon>Thermococcales</taxon>
        <taxon>Thermococcaceae</taxon>
        <taxon>Thermococcus</taxon>
    </lineage>
</organism>
<dbReference type="KEGG" id="tic:FH039_06590"/>
<protein>
    <submittedName>
        <fullName evidence="1">Uncharacterized protein</fullName>
    </submittedName>
</protein>
<gene>
    <name evidence="1" type="ORF">FH039_06590</name>
</gene>
<dbReference type="RefSeq" id="WP_139680673.1">
    <property type="nucleotide sequence ID" value="NZ_CP040846.1"/>
</dbReference>
<name>A0A4Y5SMX0_9EURY</name>
<accession>A0A4Y5SMX0</accession>
<dbReference type="GeneID" id="40474836"/>
<evidence type="ECO:0000313" key="2">
    <source>
        <dbReference type="Proteomes" id="UP000306007"/>
    </source>
</evidence>
<sequence>MMKLPELKPNEIARFFELYECPQYIKLLYEKKSGKLDNYYCVLGIKSRVDDVLVSWGAKFEEILLEELQALFSNSEFYGLFKKTKTEKSPSRVFFERNYPDTCVYIDSEKDCVEKSKSY</sequence>
<keyword evidence="2" id="KW-1185">Reference proteome</keyword>
<reference evidence="1 2" key="1">
    <citation type="submission" date="2019-06" db="EMBL/GenBank/DDBJ databases">
        <title>Thermococcus indicus sp. nov., a Fe(III)-reducing hyperthermophilic archaeon isolated from the Onnuri vent field of the Central Indian Ocean ridge.</title>
        <authorList>
            <person name="Lim J.K."/>
            <person name="Kim Y.J."/>
            <person name="Kwon K.K."/>
        </authorList>
    </citation>
    <scope>NUCLEOTIDE SEQUENCE [LARGE SCALE GENOMIC DNA]</scope>
    <source>
        <strain evidence="1 2">IOH1</strain>
    </source>
</reference>
<dbReference type="Proteomes" id="UP000306007">
    <property type="component" value="Chromosome"/>
</dbReference>
<evidence type="ECO:0000313" key="1">
    <source>
        <dbReference type="EMBL" id="QDA31330.1"/>
    </source>
</evidence>